<dbReference type="Proteomes" id="UP000006038">
    <property type="component" value="Chromosome 11"/>
</dbReference>
<dbReference type="HOGENOM" id="CLU_2227283_0_0_1"/>
<reference evidence="2" key="1">
    <citation type="journal article" date="2013" name="Nat. Commun.">
        <title>Whole-genome sequencing of Oryza brachyantha reveals mechanisms underlying Oryza genome evolution.</title>
        <authorList>
            <person name="Chen J."/>
            <person name="Huang Q."/>
            <person name="Gao D."/>
            <person name="Wang J."/>
            <person name="Lang Y."/>
            <person name="Liu T."/>
            <person name="Li B."/>
            <person name="Bai Z."/>
            <person name="Luis Goicoechea J."/>
            <person name="Liang C."/>
            <person name="Chen C."/>
            <person name="Zhang W."/>
            <person name="Sun S."/>
            <person name="Liao Y."/>
            <person name="Zhang X."/>
            <person name="Yang L."/>
            <person name="Song C."/>
            <person name="Wang M."/>
            <person name="Shi J."/>
            <person name="Liu G."/>
            <person name="Liu J."/>
            <person name="Zhou H."/>
            <person name="Zhou W."/>
            <person name="Yu Q."/>
            <person name="An N."/>
            <person name="Chen Y."/>
            <person name="Cai Q."/>
            <person name="Wang B."/>
            <person name="Liu B."/>
            <person name="Min J."/>
            <person name="Huang Y."/>
            <person name="Wu H."/>
            <person name="Li Z."/>
            <person name="Zhang Y."/>
            <person name="Yin Y."/>
            <person name="Song W."/>
            <person name="Jiang J."/>
            <person name="Jackson S.A."/>
            <person name="Wing R.A."/>
            <person name="Wang J."/>
            <person name="Chen M."/>
        </authorList>
    </citation>
    <scope>NUCLEOTIDE SEQUENCE [LARGE SCALE GENOMIC DNA]</scope>
    <source>
        <strain evidence="2">cv. IRGC 101232</strain>
    </source>
</reference>
<name>J3N8P6_ORYBR</name>
<sequence length="106" mass="12770">MELNEEEVVNAGEEPPAPKERRRPFRWSVSRHDENREDLQGERKERLDMMESLMLQVAKWHEESEDLVEQHQTMLLQEFNEKGYAEVEFIEQHQTMILQEEEESAD</sequence>
<dbReference type="EnsemblPlants" id="OB11G21820.1">
    <property type="protein sequence ID" value="OB11G21820.1"/>
    <property type="gene ID" value="OB11G21820"/>
</dbReference>
<evidence type="ECO:0000313" key="3">
    <source>
        <dbReference type="Proteomes" id="UP000006038"/>
    </source>
</evidence>
<proteinExistence type="predicted"/>
<accession>J3N8P6</accession>
<evidence type="ECO:0000313" key="2">
    <source>
        <dbReference type="EnsemblPlants" id="OB11G21820.1"/>
    </source>
</evidence>
<feature type="region of interest" description="Disordered" evidence="1">
    <location>
        <begin position="1"/>
        <end position="26"/>
    </location>
</feature>
<keyword evidence="3" id="KW-1185">Reference proteome</keyword>
<dbReference type="AlphaFoldDB" id="J3N8P6"/>
<dbReference type="Gramene" id="OB11G21820.1">
    <property type="protein sequence ID" value="OB11G21820.1"/>
    <property type="gene ID" value="OB11G21820"/>
</dbReference>
<organism evidence="2">
    <name type="scientific">Oryza brachyantha</name>
    <name type="common">malo sina</name>
    <dbReference type="NCBI Taxonomy" id="4533"/>
    <lineage>
        <taxon>Eukaryota</taxon>
        <taxon>Viridiplantae</taxon>
        <taxon>Streptophyta</taxon>
        <taxon>Embryophyta</taxon>
        <taxon>Tracheophyta</taxon>
        <taxon>Spermatophyta</taxon>
        <taxon>Magnoliopsida</taxon>
        <taxon>Liliopsida</taxon>
        <taxon>Poales</taxon>
        <taxon>Poaceae</taxon>
        <taxon>BOP clade</taxon>
        <taxon>Oryzoideae</taxon>
        <taxon>Oryzeae</taxon>
        <taxon>Oryzinae</taxon>
        <taxon>Oryza</taxon>
    </lineage>
</organism>
<protein>
    <submittedName>
        <fullName evidence="2">Uncharacterized protein</fullName>
    </submittedName>
</protein>
<reference evidence="2" key="2">
    <citation type="submission" date="2013-04" db="UniProtKB">
        <authorList>
            <consortium name="EnsemblPlants"/>
        </authorList>
    </citation>
    <scope>IDENTIFICATION</scope>
</reference>
<evidence type="ECO:0000256" key="1">
    <source>
        <dbReference type="SAM" id="MobiDB-lite"/>
    </source>
</evidence>